<name>A0A0D1ZRH0_9EURO</name>
<dbReference type="OrthoDB" id="4160981at2759"/>
<evidence type="ECO:0000256" key="1">
    <source>
        <dbReference type="SAM" id="Coils"/>
    </source>
</evidence>
<evidence type="ECO:0000313" key="2">
    <source>
        <dbReference type="EMBL" id="KIW30641.1"/>
    </source>
</evidence>
<proteinExistence type="predicted"/>
<keyword evidence="1" id="KW-0175">Coiled coil</keyword>
<evidence type="ECO:0000313" key="3">
    <source>
        <dbReference type="Proteomes" id="UP000054466"/>
    </source>
</evidence>
<organism evidence="2 3">
    <name type="scientific">Cladophialophora immunda</name>
    <dbReference type="NCBI Taxonomy" id="569365"/>
    <lineage>
        <taxon>Eukaryota</taxon>
        <taxon>Fungi</taxon>
        <taxon>Dikarya</taxon>
        <taxon>Ascomycota</taxon>
        <taxon>Pezizomycotina</taxon>
        <taxon>Eurotiomycetes</taxon>
        <taxon>Chaetothyriomycetidae</taxon>
        <taxon>Chaetothyriales</taxon>
        <taxon>Herpotrichiellaceae</taxon>
        <taxon>Cladophialophora</taxon>
    </lineage>
</organism>
<dbReference type="AlphaFoldDB" id="A0A0D1ZRH0"/>
<gene>
    <name evidence="2" type="ORF">PV07_06369</name>
</gene>
<protein>
    <recommendedName>
        <fullName evidence="4">MalT-like TPR region domain-containing protein</fullName>
    </recommendedName>
</protein>
<dbReference type="SUPFAM" id="SSF48452">
    <property type="entry name" value="TPR-like"/>
    <property type="match status" value="1"/>
</dbReference>
<dbReference type="Gene3D" id="1.25.40.10">
    <property type="entry name" value="Tetratricopeptide repeat domain"/>
    <property type="match status" value="1"/>
</dbReference>
<dbReference type="Proteomes" id="UP000054466">
    <property type="component" value="Unassembled WGS sequence"/>
</dbReference>
<dbReference type="VEuPathDB" id="FungiDB:PV07_06369"/>
<dbReference type="EMBL" id="KN847042">
    <property type="protein sequence ID" value="KIW30641.1"/>
    <property type="molecule type" value="Genomic_DNA"/>
</dbReference>
<accession>A0A0D1ZRH0</accession>
<evidence type="ECO:0008006" key="4">
    <source>
        <dbReference type="Google" id="ProtNLM"/>
    </source>
</evidence>
<dbReference type="GeneID" id="27345563"/>
<dbReference type="InterPro" id="IPR011990">
    <property type="entry name" value="TPR-like_helical_dom_sf"/>
</dbReference>
<feature type="coiled-coil region" evidence="1">
    <location>
        <begin position="95"/>
        <end position="122"/>
    </location>
</feature>
<sequence length="149" mass="16829">MVRKIASLYHTASRDQDALAWAKKALAGFEALGASGEVELYKTLHLLSDVYFHLDRFQGAVRVQRKVTEGFERTLGAEGPSSLRATLNWATYRALERKEDALKLYERALKGYEARVKEVRNQETAETAEEKRIISELKGKIREAGGSRD</sequence>
<dbReference type="STRING" id="569365.A0A0D1ZRH0"/>
<dbReference type="HOGENOM" id="CLU_1749442_0_0_1"/>
<dbReference type="RefSeq" id="XP_016250857.1">
    <property type="nucleotide sequence ID" value="XM_016393338.1"/>
</dbReference>
<dbReference type="Pfam" id="PF13424">
    <property type="entry name" value="TPR_12"/>
    <property type="match status" value="1"/>
</dbReference>
<keyword evidence="3" id="KW-1185">Reference proteome</keyword>
<reference evidence="2 3" key="1">
    <citation type="submission" date="2015-01" db="EMBL/GenBank/DDBJ databases">
        <title>The Genome Sequence of Cladophialophora immunda CBS83496.</title>
        <authorList>
            <consortium name="The Broad Institute Genomics Platform"/>
            <person name="Cuomo C."/>
            <person name="de Hoog S."/>
            <person name="Gorbushina A."/>
            <person name="Stielow B."/>
            <person name="Teixiera M."/>
            <person name="Abouelleil A."/>
            <person name="Chapman S.B."/>
            <person name="Priest M."/>
            <person name="Young S.K."/>
            <person name="Wortman J."/>
            <person name="Nusbaum C."/>
            <person name="Birren B."/>
        </authorList>
    </citation>
    <scope>NUCLEOTIDE SEQUENCE [LARGE SCALE GENOMIC DNA]</scope>
    <source>
        <strain evidence="2 3">CBS 83496</strain>
    </source>
</reference>